<dbReference type="InterPro" id="IPR011074">
    <property type="entry name" value="CRAL/TRIO_N_dom"/>
</dbReference>
<sequence>MAELRPLTAELRNIAETELNEVTERLPADLDALREWLGKQPHLRARQDAQFLVGFLRGCKFSLEKTKSKLEHFYTIKTLMPELFANRVVDAKTLALCRTGTYVQLPNAWGPAGPRIVITNYEKFDPKAFKLLDLFRYQTMHSELSIWEDDHANVSGHIEIIDMGKLSLSFVAQLDFNLIKRMGVFAEKAQPTRIKGIHFINCPKEAVALLNLAKGLMPSKLQQRFFVYKNLEQLSKVIPLEYLPEEYGGSNGRMSDIQAEAERQLLDYSDYFKEDSQYGVNEQLRPGTQVNVESIFGAEGSFRKLDID</sequence>
<dbReference type="SUPFAM" id="SSF46938">
    <property type="entry name" value="CRAL/TRIO N-terminal domain"/>
    <property type="match status" value="1"/>
</dbReference>
<dbReference type="Gene3D" id="3.40.525.10">
    <property type="entry name" value="CRAL-TRIO lipid binding domain"/>
    <property type="match status" value="1"/>
</dbReference>
<dbReference type="Proteomes" id="UP001500889">
    <property type="component" value="Chromosome E"/>
</dbReference>
<dbReference type="EMBL" id="AP029267">
    <property type="protein sequence ID" value="BFG05195.1"/>
    <property type="molecule type" value="Genomic_DNA"/>
</dbReference>
<evidence type="ECO:0000259" key="1">
    <source>
        <dbReference type="PROSITE" id="PS50191"/>
    </source>
</evidence>
<dbReference type="Gene3D" id="1.20.5.1200">
    <property type="entry name" value="Alpha-tocopherol transfer"/>
    <property type="match status" value="1"/>
</dbReference>
<dbReference type="Pfam" id="PF00650">
    <property type="entry name" value="CRAL_TRIO"/>
    <property type="match status" value="1"/>
</dbReference>
<dbReference type="InterPro" id="IPR036865">
    <property type="entry name" value="CRAL-TRIO_dom_sf"/>
</dbReference>
<dbReference type="Gene3D" id="1.10.8.20">
    <property type="entry name" value="N-terminal domain of phosphatidylinositol transfer protein sec14p"/>
    <property type="match status" value="1"/>
</dbReference>
<dbReference type="SUPFAM" id="SSF52087">
    <property type="entry name" value="CRAL/TRIO domain"/>
    <property type="match status" value="1"/>
</dbReference>
<dbReference type="AlphaFoldDB" id="A0AAU9GCF3"/>
<dbReference type="InterPro" id="IPR001251">
    <property type="entry name" value="CRAL-TRIO_dom"/>
</dbReference>
<dbReference type="GO" id="GO:1902936">
    <property type="term" value="F:phosphatidylinositol bisphosphate binding"/>
    <property type="evidence" value="ECO:0007669"/>
    <property type="project" value="TreeGrafter"/>
</dbReference>
<dbReference type="GO" id="GO:0016020">
    <property type="term" value="C:membrane"/>
    <property type="evidence" value="ECO:0007669"/>
    <property type="project" value="TreeGrafter"/>
</dbReference>
<dbReference type="PROSITE" id="PS50191">
    <property type="entry name" value="CRAL_TRIO"/>
    <property type="match status" value="1"/>
</dbReference>
<evidence type="ECO:0000313" key="2">
    <source>
        <dbReference type="EMBL" id="BFG05195.1"/>
    </source>
</evidence>
<dbReference type="PANTHER" id="PTHR10174">
    <property type="entry name" value="ALPHA-TOCOPHEROL TRANSFER PROTEIN-RELATED"/>
    <property type="match status" value="1"/>
</dbReference>
<dbReference type="CDD" id="cd00170">
    <property type="entry name" value="SEC14"/>
    <property type="match status" value="1"/>
</dbReference>
<dbReference type="SMART" id="SM01100">
    <property type="entry name" value="CRAL_TRIO_N"/>
    <property type="match status" value="1"/>
</dbReference>
<reference evidence="2 3" key="1">
    <citation type="submission" date="2024-02" db="EMBL/GenBank/DDBJ databases">
        <title>A chromosome-level genome assembly of Drosophila madeirensis, a fruit fly species endemic to Madeira island.</title>
        <authorList>
            <person name="Tomihara K."/>
            <person name="Llopart A."/>
            <person name="Yamamoto D."/>
        </authorList>
    </citation>
    <scope>NUCLEOTIDE SEQUENCE [LARGE SCALE GENOMIC DNA]</scope>
    <source>
        <strain evidence="2 3">RF1</strain>
    </source>
</reference>
<protein>
    <submittedName>
        <fullName evidence="2">Alpha-tocopherol transfer protein</fullName>
    </submittedName>
</protein>
<name>A0AAU9GCF3_DROMD</name>
<dbReference type="PRINTS" id="PR00180">
    <property type="entry name" value="CRETINALDHBP"/>
</dbReference>
<dbReference type="PANTHER" id="PTHR10174:SF216">
    <property type="entry name" value="CRAL-TRIO DOMAIN-CONTAINING PROTEIN-RELATED"/>
    <property type="match status" value="1"/>
</dbReference>
<organism evidence="2 3">
    <name type="scientific">Drosophila madeirensis</name>
    <name type="common">Fruit fly</name>
    <dbReference type="NCBI Taxonomy" id="30013"/>
    <lineage>
        <taxon>Eukaryota</taxon>
        <taxon>Metazoa</taxon>
        <taxon>Ecdysozoa</taxon>
        <taxon>Arthropoda</taxon>
        <taxon>Hexapoda</taxon>
        <taxon>Insecta</taxon>
        <taxon>Pterygota</taxon>
        <taxon>Neoptera</taxon>
        <taxon>Endopterygota</taxon>
        <taxon>Diptera</taxon>
        <taxon>Brachycera</taxon>
        <taxon>Muscomorpha</taxon>
        <taxon>Ephydroidea</taxon>
        <taxon>Drosophilidae</taxon>
        <taxon>Drosophila</taxon>
        <taxon>Sophophora</taxon>
    </lineage>
</organism>
<keyword evidence="3" id="KW-1185">Reference proteome</keyword>
<proteinExistence type="predicted"/>
<accession>A0AAU9GCF3</accession>
<evidence type="ECO:0000313" key="3">
    <source>
        <dbReference type="Proteomes" id="UP001500889"/>
    </source>
</evidence>
<dbReference type="InterPro" id="IPR036273">
    <property type="entry name" value="CRAL/TRIO_N_dom_sf"/>
</dbReference>
<feature type="domain" description="CRAL-TRIO" evidence="1">
    <location>
        <begin position="90"/>
        <end position="255"/>
    </location>
</feature>
<gene>
    <name evidence="2" type="ORF">DMAD_03986</name>
</gene>